<dbReference type="AlphaFoldDB" id="A0A804KE87"/>
<dbReference type="Pfam" id="PF24289">
    <property type="entry name" value="DUF7477"/>
    <property type="match status" value="1"/>
</dbReference>
<dbReference type="InterPro" id="IPR055900">
    <property type="entry name" value="DUF7477"/>
</dbReference>
<protein>
    <recommendedName>
        <fullName evidence="1">DUF7477 domain-containing protein</fullName>
    </recommendedName>
</protein>
<reference evidence="2" key="1">
    <citation type="submission" date="2021-05" db="UniProtKB">
        <authorList>
            <consortium name="EnsemblPlants"/>
        </authorList>
    </citation>
    <scope>IDENTIFICATION</scope>
    <source>
        <strain evidence="2">subsp. malaccensis</strain>
    </source>
</reference>
<feature type="domain" description="DUF7477" evidence="1">
    <location>
        <begin position="1"/>
        <end position="221"/>
    </location>
</feature>
<proteinExistence type="predicted"/>
<organism evidence="2 3">
    <name type="scientific">Musa acuminata subsp. malaccensis</name>
    <name type="common">Wild banana</name>
    <name type="synonym">Musa malaccensis</name>
    <dbReference type="NCBI Taxonomy" id="214687"/>
    <lineage>
        <taxon>Eukaryota</taxon>
        <taxon>Viridiplantae</taxon>
        <taxon>Streptophyta</taxon>
        <taxon>Embryophyta</taxon>
        <taxon>Tracheophyta</taxon>
        <taxon>Spermatophyta</taxon>
        <taxon>Magnoliopsida</taxon>
        <taxon>Liliopsida</taxon>
        <taxon>Zingiberales</taxon>
        <taxon>Musaceae</taxon>
        <taxon>Musa</taxon>
    </lineage>
</organism>
<dbReference type="EnsemblPlants" id="Ma09_t00060.1">
    <property type="protein sequence ID" value="Ma09_p00060.1"/>
    <property type="gene ID" value="Ma09_g00060"/>
</dbReference>
<evidence type="ECO:0000313" key="2">
    <source>
        <dbReference type="EnsemblPlants" id="Ma09_p00060.1"/>
    </source>
</evidence>
<dbReference type="Proteomes" id="UP000012960">
    <property type="component" value="Unplaced"/>
</dbReference>
<evidence type="ECO:0000259" key="1">
    <source>
        <dbReference type="Pfam" id="PF24289"/>
    </source>
</evidence>
<keyword evidence="3" id="KW-1185">Reference proteome</keyword>
<name>A0A804KE87_MUSAM</name>
<evidence type="ECO:0000313" key="3">
    <source>
        <dbReference type="Proteomes" id="UP000012960"/>
    </source>
</evidence>
<dbReference type="InParanoid" id="A0A804KE87"/>
<sequence>MNQRYHYSVADMMIAQYIMIGKQDGLFVSCVASCLNRWAIVMDSGTGFTAQVYELSEQFLPDDWINEQWEEKYYISALAGADNGCSLVVMSKGMQYYFFPFRWIKKKWSEGSYVTSIAIAGNRWAVVMSRNAGFSDQVIFFYVSYLEEKKEPSSEIGEMVNVQQQLPQHLTKLLLYFVYLVGNQTTKHKRYSEHLLFHFWISRRSRQKIFVASLCYGRTVS</sequence>
<dbReference type="OMA" id="WINEQWE"/>
<dbReference type="Gramene" id="Ma09_t00060.1">
    <property type="protein sequence ID" value="Ma09_p00060.1"/>
    <property type="gene ID" value="Ma09_g00060"/>
</dbReference>
<accession>A0A804KE87</accession>